<evidence type="ECO:0000256" key="1">
    <source>
        <dbReference type="SAM" id="SignalP"/>
    </source>
</evidence>
<dbReference type="AlphaFoldDB" id="A0A7S2WE04"/>
<gene>
    <name evidence="2" type="ORF">EANT1437_LOCUS10082</name>
</gene>
<feature type="signal peptide" evidence="1">
    <location>
        <begin position="1"/>
        <end position="19"/>
    </location>
</feature>
<protein>
    <submittedName>
        <fullName evidence="2">Uncharacterized protein</fullName>
    </submittedName>
</protein>
<evidence type="ECO:0000313" key="2">
    <source>
        <dbReference type="EMBL" id="CAD9682575.1"/>
    </source>
</evidence>
<organism evidence="2">
    <name type="scientific">Eucampia antarctica</name>
    <dbReference type="NCBI Taxonomy" id="49252"/>
    <lineage>
        <taxon>Eukaryota</taxon>
        <taxon>Sar</taxon>
        <taxon>Stramenopiles</taxon>
        <taxon>Ochrophyta</taxon>
        <taxon>Bacillariophyta</taxon>
        <taxon>Mediophyceae</taxon>
        <taxon>Biddulphiophycidae</taxon>
        <taxon>Hemiaulales</taxon>
        <taxon>Hemiaulaceae</taxon>
        <taxon>Eucampia</taxon>
    </lineage>
</organism>
<reference evidence="2" key="1">
    <citation type="submission" date="2021-01" db="EMBL/GenBank/DDBJ databases">
        <authorList>
            <person name="Corre E."/>
            <person name="Pelletier E."/>
            <person name="Niang G."/>
            <person name="Scheremetjew M."/>
            <person name="Finn R."/>
            <person name="Kale V."/>
            <person name="Holt S."/>
            <person name="Cochrane G."/>
            <person name="Meng A."/>
            <person name="Brown T."/>
            <person name="Cohen L."/>
        </authorList>
    </citation>
    <scope>NUCLEOTIDE SEQUENCE</scope>
    <source>
        <strain evidence="2">CCMP1452</strain>
    </source>
</reference>
<feature type="chain" id="PRO_5031074746" evidence="1">
    <location>
        <begin position="20"/>
        <end position="257"/>
    </location>
</feature>
<accession>A0A7S2WE04</accession>
<dbReference type="Pfam" id="PF25192">
    <property type="entry name" value="DiatomPyrShell"/>
    <property type="match status" value="1"/>
</dbReference>
<sequence length="257" mass="28027">MKFTATLLALAACSATAFTGSHTAFKPSTALFSTEPETSGIELAAFGPFNQQELRRVQGTSRTTIEFNDPSQEVAQVYMASEGRPIKADCQVWIGPDWTPMKLSVYSEDGKLRPVQTLVGTRFQNANIDVNNSGNSAFPLMAGGKYASLDQVKTRAEILGSGLSRYIEGGAIYSKAITGSSTKVLVVLHTDTRQLNAKVELLCGPNNIKQEYEIFTNNGELNSLYILFNTPDFGTTVRVKNLAPHEFPCKAYIVPQE</sequence>
<proteinExistence type="predicted"/>
<keyword evidence="1" id="KW-0732">Signal</keyword>
<name>A0A7S2WE04_9STRA</name>
<dbReference type="InterPro" id="IPR057491">
    <property type="entry name" value="DiatomPyrShell"/>
</dbReference>
<dbReference type="EMBL" id="HBHI01019715">
    <property type="protein sequence ID" value="CAD9682575.1"/>
    <property type="molecule type" value="Transcribed_RNA"/>
</dbReference>